<evidence type="ECO:0000256" key="1">
    <source>
        <dbReference type="SAM" id="Phobius"/>
    </source>
</evidence>
<dbReference type="PANTHER" id="PTHR16228">
    <property type="entry name" value="DIVALENT CATION TRANSPORTER SOLUTE CARRIER FAMILY 41"/>
    <property type="match status" value="1"/>
</dbReference>
<reference evidence="2" key="1">
    <citation type="journal article" date="2020" name="Cell">
        <title>Large-Scale Comparative Analyses of Tick Genomes Elucidate Their Genetic Diversity and Vector Capacities.</title>
        <authorList>
            <consortium name="Tick Genome and Microbiome Consortium (TIGMIC)"/>
            <person name="Jia N."/>
            <person name="Wang J."/>
            <person name="Shi W."/>
            <person name="Du L."/>
            <person name="Sun Y."/>
            <person name="Zhan W."/>
            <person name="Jiang J.F."/>
            <person name="Wang Q."/>
            <person name="Zhang B."/>
            <person name="Ji P."/>
            <person name="Bell-Sakyi L."/>
            <person name="Cui X.M."/>
            <person name="Yuan T.T."/>
            <person name="Jiang B.G."/>
            <person name="Yang W.F."/>
            <person name="Lam T.T."/>
            <person name="Chang Q.C."/>
            <person name="Ding S.J."/>
            <person name="Wang X.J."/>
            <person name="Zhu J.G."/>
            <person name="Ruan X.D."/>
            <person name="Zhao L."/>
            <person name="Wei J.T."/>
            <person name="Ye R.Z."/>
            <person name="Que T.C."/>
            <person name="Du C.H."/>
            <person name="Zhou Y.H."/>
            <person name="Cheng J.X."/>
            <person name="Dai P.F."/>
            <person name="Guo W.B."/>
            <person name="Han X.H."/>
            <person name="Huang E.J."/>
            <person name="Li L.F."/>
            <person name="Wei W."/>
            <person name="Gao Y.C."/>
            <person name="Liu J.Z."/>
            <person name="Shao H.Z."/>
            <person name="Wang X."/>
            <person name="Wang C.C."/>
            <person name="Yang T.C."/>
            <person name="Huo Q.B."/>
            <person name="Li W."/>
            <person name="Chen H.Y."/>
            <person name="Chen S.E."/>
            <person name="Zhou L.G."/>
            <person name="Ni X.B."/>
            <person name="Tian J.H."/>
            <person name="Sheng Y."/>
            <person name="Liu T."/>
            <person name="Pan Y.S."/>
            <person name="Xia L.Y."/>
            <person name="Li J."/>
            <person name="Zhao F."/>
            <person name="Cao W.C."/>
        </authorList>
    </citation>
    <scope>NUCLEOTIDE SEQUENCE</scope>
    <source>
        <strain evidence="2">Rmic-2018</strain>
    </source>
</reference>
<keyword evidence="3" id="KW-1185">Reference proteome</keyword>
<dbReference type="InterPro" id="IPR045349">
    <property type="entry name" value="SLC41A1-3"/>
</dbReference>
<keyword evidence="1" id="KW-0472">Membrane</keyword>
<gene>
    <name evidence="2" type="ORF">HPB51_012540</name>
</gene>
<accession>A0A9J6DGL5</accession>
<reference evidence="2" key="2">
    <citation type="submission" date="2021-09" db="EMBL/GenBank/DDBJ databases">
        <authorList>
            <person name="Jia N."/>
            <person name="Wang J."/>
            <person name="Shi W."/>
            <person name="Du L."/>
            <person name="Sun Y."/>
            <person name="Zhan W."/>
            <person name="Jiang J."/>
            <person name="Wang Q."/>
            <person name="Zhang B."/>
            <person name="Ji P."/>
            <person name="Sakyi L.B."/>
            <person name="Cui X."/>
            <person name="Yuan T."/>
            <person name="Jiang B."/>
            <person name="Yang W."/>
            <person name="Lam T.T.-Y."/>
            <person name="Chang Q."/>
            <person name="Ding S."/>
            <person name="Wang X."/>
            <person name="Zhu J."/>
            <person name="Ruan X."/>
            <person name="Zhao L."/>
            <person name="Wei J."/>
            <person name="Que T."/>
            <person name="Du C."/>
            <person name="Cheng J."/>
            <person name="Dai P."/>
            <person name="Han X."/>
            <person name="Huang E."/>
            <person name="Gao Y."/>
            <person name="Liu J."/>
            <person name="Shao H."/>
            <person name="Ye R."/>
            <person name="Li L."/>
            <person name="Wei W."/>
            <person name="Wang X."/>
            <person name="Wang C."/>
            <person name="Huo Q."/>
            <person name="Li W."/>
            <person name="Guo W."/>
            <person name="Chen H."/>
            <person name="Chen S."/>
            <person name="Zhou L."/>
            <person name="Zhou L."/>
            <person name="Ni X."/>
            <person name="Tian J."/>
            <person name="Zhou Y."/>
            <person name="Sheng Y."/>
            <person name="Liu T."/>
            <person name="Pan Y."/>
            <person name="Xia L."/>
            <person name="Li J."/>
            <person name="Zhao F."/>
            <person name="Cao W."/>
        </authorList>
    </citation>
    <scope>NUCLEOTIDE SEQUENCE</scope>
    <source>
        <strain evidence="2">Rmic-2018</strain>
        <tissue evidence="2">Larvae</tissue>
    </source>
</reference>
<dbReference type="GO" id="GO:0008324">
    <property type="term" value="F:monoatomic cation transmembrane transporter activity"/>
    <property type="evidence" value="ECO:0007669"/>
    <property type="project" value="InterPro"/>
</dbReference>
<feature type="transmembrane region" description="Helical" evidence="1">
    <location>
        <begin position="20"/>
        <end position="41"/>
    </location>
</feature>
<proteinExistence type="predicted"/>
<comment type="caution">
    <text evidence="2">The sequence shown here is derived from an EMBL/GenBank/DDBJ whole genome shotgun (WGS) entry which is preliminary data.</text>
</comment>
<dbReference type="PANTHER" id="PTHR16228:SF7">
    <property type="entry name" value="SLC41A_MGTE INTEGRAL MEMBRANE DOMAIN-CONTAINING PROTEIN"/>
    <property type="match status" value="1"/>
</dbReference>
<protein>
    <submittedName>
        <fullName evidence="2">Uncharacterized protein</fullName>
    </submittedName>
</protein>
<keyword evidence="1" id="KW-0812">Transmembrane</keyword>
<organism evidence="2 3">
    <name type="scientific">Rhipicephalus microplus</name>
    <name type="common">Cattle tick</name>
    <name type="synonym">Boophilus microplus</name>
    <dbReference type="NCBI Taxonomy" id="6941"/>
    <lineage>
        <taxon>Eukaryota</taxon>
        <taxon>Metazoa</taxon>
        <taxon>Ecdysozoa</taxon>
        <taxon>Arthropoda</taxon>
        <taxon>Chelicerata</taxon>
        <taxon>Arachnida</taxon>
        <taxon>Acari</taxon>
        <taxon>Parasitiformes</taxon>
        <taxon>Ixodida</taxon>
        <taxon>Ixodoidea</taxon>
        <taxon>Ixodidae</taxon>
        <taxon>Rhipicephalinae</taxon>
        <taxon>Rhipicephalus</taxon>
        <taxon>Boophilus</taxon>
    </lineage>
</organism>
<evidence type="ECO:0000313" key="2">
    <source>
        <dbReference type="EMBL" id="KAH8021145.1"/>
    </source>
</evidence>
<sequence length="67" mass="7604">MLCRIALFPVLTKGCWINHVVWLSPLVVCVFLAGIPIWVYLSKRNPYTREVLCTGWVPVICAMGISR</sequence>
<dbReference type="GO" id="GO:0005886">
    <property type="term" value="C:plasma membrane"/>
    <property type="evidence" value="ECO:0007669"/>
    <property type="project" value="TreeGrafter"/>
</dbReference>
<dbReference type="Proteomes" id="UP000821866">
    <property type="component" value="Chromosome 7"/>
</dbReference>
<dbReference type="EMBL" id="JABSTU010000009">
    <property type="protein sequence ID" value="KAH8021145.1"/>
    <property type="molecule type" value="Genomic_DNA"/>
</dbReference>
<keyword evidence="1" id="KW-1133">Transmembrane helix</keyword>
<evidence type="ECO:0000313" key="3">
    <source>
        <dbReference type="Proteomes" id="UP000821866"/>
    </source>
</evidence>
<dbReference type="AlphaFoldDB" id="A0A9J6DGL5"/>
<name>A0A9J6DGL5_RHIMP</name>